<accession>A0AAV7D1R0</accession>
<feature type="transmembrane region" description="Helical" evidence="1">
    <location>
        <begin position="20"/>
        <end position="42"/>
    </location>
</feature>
<reference evidence="2" key="1">
    <citation type="thesis" date="2020" institute="ProQuest LLC" country="789 East Eisenhower Parkway, Ann Arbor, MI, USA">
        <title>Comparative Genomics and Chromosome Evolution.</title>
        <authorList>
            <person name="Mudd A.B."/>
        </authorList>
    </citation>
    <scope>NUCLEOTIDE SEQUENCE</scope>
    <source>
        <strain evidence="2">237g6f4</strain>
        <tissue evidence="2">Blood</tissue>
    </source>
</reference>
<organism evidence="2 3">
    <name type="scientific">Engystomops pustulosus</name>
    <name type="common">Tungara frog</name>
    <name type="synonym">Physalaemus pustulosus</name>
    <dbReference type="NCBI Taxonomy" id="76066"/>
    <lineage>
        <taxon>Eukaryota</taxon>
        <taxon>Metazoa</taxon>
        <taxon>Chordata</taxon>
        <taxon>Craniata</taxon>
        <taxon>Vertebrata</taxon>
        <taxon>Euteleostomi</taxon>
        <taxon>Amphibia</taxon>
        <taxon>Batrachia</taxon>
        <taxon>Anura</taxon>
        <taxon>Neobatrachia</taxon>
        <taxon>Hyloidea</taxon>
        <taxon>Leptodactylidae</taxon>
        <taxon>Leiuperinae</taxon>
        <taxon>Engystomops</taxon>
    </lineage>
</organism>
<keyword evidence="1" id="KW-1133">Transmembrane helix</keyword>
<dbReference type="AlphaFoldDB" id="A0AAV7D1R0"/>
<evidence type="ECO:0000256" key="1">
    <source>
        <dbReference type="SAM" id="Phobius"/>
    </source>
</evidence>
<dbReference type="Proteomes" id="UP000824782">
    <property type="component" value="Unassembled WGS sequence"/>
</dbReference>
<comment type="caution">
    <text evidence="2">The sequence shown here is derived from an EMBL/GenBank/DDBJ whole genome shotgun (WGS) entry which is preliminary data.</text>
</comment>
<keyword evidence="1" id="KW-0472">Membrane</keyword>
<keyword evidence="1" id="KW-0812">Transmembrane</keyword>
<evidence type="ECO:0000313" key="3">
    <source>
        <dbReference type="Proteomes" id="UP000824782"/>
    </source>
</evidence>
<protein>
    <submittedName>
        <fullName evidence="2">Uncharacterized protein</fullName>
    </submittedName>
</protein>
<name>A0AAV7D1R0_ENGPU</name>
<gene>
    <name evidence="2" type="ORF">GDO81_000143</name>
</gene>
<dbReference type="EMBL" id="WNYA01000001">
    <property type="protein sequence ID" value="KAG8591365.1"/>
    <property type="molecule type" value="Genomic_DNA"/>
</dbReference>
<evidence type="ECO:0000313" key="2">
    <source>
        <dbReference type="EMBL" id="KAG8591365.1"/>
    </source>
</evidence>
<proteinExistence type="predicted"/>
<keyword evidence="3" id="KW-1185">Reference proteome</keyword>
<sequence>MFPDKYLIYLSNLTKKHLLYLAHDVFFINAEFAIASNISIFNRRSNLFTTMKNFSFERQFVLYFAHIFILFL</sequence>